<dbReference type="AlphaFoldDB" id="A0A1H0NT15"/>
<feature type="domain" description="Coenzyme F420:L-glutamate ligase-like" evidence="1">
    <location>
        <begin position="25"/>
        <end position="177"/>
    </location>
</feature>
<evidence type="ECO:0000313" key="2">
    <source>
        <dbReference type="EMBL" id="SDO95799.1"/>
    </source>
</evidence>
<accession>A0A1H0NT15</accession>
<sequence>MSGEANAGKALTVTVEGTSYARIPIRTRVVMPGDDLDAFILEYAKDAVQPGDLLFVTEKIVAITQGRSFKLDTIKPRKLALFLSKYVTRTPYGIGLGMPETMEMALRECGTPRILFAAAVSAVTKAFGRKGDFYRIAGDKARAIDGPTKGTIPPYNQAVVLGPERPREVAARLKSLLGGDLQVAVVDINDLGGNILGSTMDKAGEKRLVAILKDNPLGQGHESTPLGIVRHT</sequence>
<dbReference type="Proteomes" id="UP000186456">
    <property type="component" value="Unassembled WGS sequence"/>
</dbReference>
<protein>
    <submittedName>
        <fullName evidence="2">F420-0:Gamma-glutamyl ligase (F420 biosynthesis)</fullName>
    </submittedName>
</protein>
<proteinExistence type="predicted"/>
<keyword evidence="2" id="KW-0436">Ligase</keyword>
<organism evidence="2 3">
    <name type="scientific">Microbacterium testaceum (strain StLB037)</name>
    <dbReference type="NCBI Taxonomy" id="979556"/>
    <lineage>
        <taxon>Bacteria</taxon>
        <taxon>Bacillati</taxon>
        <taxon>Actinomycetota</taxon>
        <taxon>Actinomycetes</taxon>
        <taxon>Micrococcales</taxon>
        <taxon>Microbacteriaceae</taxon>
        <taxon>Microbacterium</taxon>
    </lineage>
</organism>
<dbReference type="RefSeq" id="WP_056231515.1">
    <property type="nucleotide sequence ID" value="NZ_FNJN01000003.1"/>
</dbReference>
<dbReference type="Gene3D" id="3.30.1330.100">
    <property type="entry name" value="CofE-like"/>
    <property type="match status" value="1"/>
</dbReference>
<dbReference type="EMBL" id="FNJN01000003">
    <property type="protein sequence ID" value="SDO95799.1"/>
    <property type="molecule type" value="Genomic_DNA"/>
</dbReference>
<name>A0A1H0NT15_MICTS</name>
<dbReference type="InterPro" id="IPR002847">
    <property type="entry name" value="F420-0_gamma-glut_ligase-dom"/>
</dbReference>
<evidence type="ECO:0000313" key="3">
    <source>
        <dbReference type="Proteomes" id="UP000186456"/>
    </source>
</evidence>
<dbReference type="SUPFAM" id="SSF144010">
    <property type="entry name" value="CofE-like"/>
    <property type="match status" value="1"/>
</dbReference>
<gene>
    <name evidence="2" type="ORF">SAMN04487788_1527</name>
</gene>
<dbReference type="Pfam" id="PF01996">
    <property type="entry name" value="F420_ligase"/>
    <property type="match status" value="1"/>
</dbReference>
<reference evidence="2 3" key="1">
    <citation type="submission" date="2016-10" db="EMBL/GenBank/DDBJ databases">
        <authorList>
            <person name="de Groot N.N."/>
        </authorList>
    </citation>
    <scope>NUCLEOTIDE SEQUENCE [LARGE SCALE GENOMIC DNA]</scope>
    <source>
        <strain evidence="2 3">StLB037</strain>
    </source>
</reference>
<evidence type="ECO:0000259" key="1">
    <source>
        <dbReference type="Pfam" id="PF01996"/>
    </source>
</evidence>
<dbReference type="GO" id="GO:0016874">
    <property type="term" value="F:ligase activity"/>
    <property type="evidence" value="ECO:0007669"/>
    <property type="project" value="UniProtKB-KW"/>
</dbReference>